<sequence>MYSQNDVERKCLKQKKKLKILAIGDSHIGKTTFLKNYCSQQYDLNYKSNDNFTQQKVNKTIGCDIHVCYHTPNTKALITETKQNDSLQYQEEYTVQFIDMAGENKQREFLNVFIRNKLQKLDAILFFFDLTNLNTFKNFYKWLMAIFHNSQSKKDYACVWQIPFLLIGTKTDQIPSKYQAQIKQKLLNQLNKMFKCTRGENLIFLNANNIESSNQKVEMSMFHLFLSEICIEKTMKNMKQSTNSSLFSFQGQSEYNPQELLSGLNKNTQKYCLNNDNYKNKRIIEEDKNFMQIVLEVNQFSEYKKAWQNQVFNLTSRVIVIKERITEIIYTTFRKSEDELVLPHSNLE</sequence>
<dbReference type="InterPro" id="IPR001806">
    <property type="entry name" value="Small_GTPase"/>
</dbReference>
<dbReference type="GO" id="GO:0005525">
    <property type="term" value="F:GTP binding"/>
    <property type="evidence" value="ECO:0007669"/>
    <property type="project" value="UniProtKB-KW"/>
</dbReference>
<dbReference type="Gene3D" id="3.40.50.300">
    <property type="entry name" value="P-loop containing nucleotide triphosphate hydrolases"/>
    <property type="match status" value="1"/>
</dbReference>
<evidence type="ECO:0000256" key="2">
    <source>
        <dbReference type="ARBA" id="ARBA00023134"/>
    </source>
</evidence>
<name>E1CB63_TETTH</name>
<proteinExistence type="evidence at transcript level"/>
<dbReference type="InterPro" id="IPR027417">
    <property type="entry name" value="P-loop_NTPase"/>
</dbReference>
<dbReference type="PROSITE" id="PS51419">
    <property type="entry name" value="RAB"/>
    <property type="match status" value="1"/>
</dbReference>
<protein>
    <submittedName>
        <fullName evidence="3">Rab-family small GTPase RabX35</fullName>
    </submittedName>
</protein>
<reference evidence="3" key="1">
    <citation type="journal article" date="2010" name="J. Eukaryot. Microbiol.">
        <title>Marked amplification and diversification of products of ras genes from rat brain, Rab GTPases, in the ciliates Tetrahymena thermophila and Paramecium tetraurelia.</title>
        <authorList>
            <person name="Saito-Nakano Y."/>
            <person name="Nakahara T."/>
            <person name="Nakano K."/>
            <person name="Nozaki T."/>
            <person name="Numata O."/>
        </authorList>
    </citation>
    <scope>NUCLEOTIDE SEQUENCE</scope>
</reference>
<dbReference type="PANTHER" id="PTHR24073">
    <property type="entry name" value="DRAB5-RELATED"/>
    <property type="match status" value="1"/>
</dbReference>
<dbReference type="PRINTS" id="PR00449">
    <property type="entry name" value="RASTRNSFRMNG"/>
</dbReference>
<evidence type="ECO:0000256" key="1">
    <source>
        <dbReference type="ARBA" id="ARBA00022741"/>
    </source>
</evidence>
<dbReference type="SMART" id="SM00175">
    <property type="entry name" value="RAB"/>
    <property type="match status" value="1"/>
</dbReference>
<dbReference type="AlphaFoldDB" id="E1CB63"/>
<gene>
    <name evidence="3" type="primary">RABX35</name>
</gene>
<dbReference type="GO" id="GO:0003924">
    <property type="term" value="F:GTPase activity"/>
    <property type="evidence" value="ECO:0007669"/>
    <property type="project" value="InterPro"/>
</dbReference>
<accession>E1CB63</accession>
<dbReference type="SUPFAM" id="SSF52540">
    <property type="entry name" value="P-loop containing nucleoside triphosphate hydrolases"/>
    <property type="match status" value="1"/>
</dbReference>
<organism evidence="3">
    <name type="scientific">Tetrahymena thermophila</name>
    <dbReference type="NCBI Taxonomy" id="5911"/>
    <lineage>
        <taxon>Eukaryota</taxon>
        <taxon>Sar</taxon>
        <taxon>Alveolata</taxon>
        <taxon>Ciliophora</taxon>
        <taxon>Intramacronucleata</taxon>
        <taxon>Oligohymenophorea</taxon>
        <taxon>Hymenostomatida</taxon>
        <taxon>Tetrahymenina</taxon>
        <taxon>Tetrahymenidae</taxon>
        <taxon>Tetrahymena</taxon>
    </lineage>
</organism>
<dbReference type="Pfam" id="PF00071">
    <property type="entry name" value="Ras"/>
    <property type="match status" value="1"/>
</dbReference>
<keyword evidence="1" id="KW-0547">Nucleotide-binding</keyword>
<keyword evidence="2" id="KW-0342">GTP-binding</keyword>
<evidence type="ECO:0000313" key="3">
    <source>
        <dbReference type="EMBL" id="BAJ21353.1"/>
    </source>
</evidence>
<dbReference type="EMBL" id="AB365973">
    <property type="protein sequence ID" value="BAJ21353.1"/>
    <property type="molecule type" value="mRNA"/>
</dbReference>